<reference evidence="1 2" key="1">
    <citation type="journal article" date="2013" name="Genome Announc.">
        <title>Genome Sequence of the Pigment-Producing Bacterium Pseudogulbenkiania ferrooxidans, Isolated from Loktak Lake.</title>
        <authorList>
            <person name="Puranik S."/>
            <person name="Talkal R."/>
            <person name="Qureshi A."/>
            <person name="Khardenavis A."/>
            <person name="Kapley A."/>
            <person name="Purohit H.J."/>
        </authorList>
    </citation>
    <scope>NUCLEOTIDE SEQUENCE [LARGE SCALE GENOMIC DNA]</scope>
    <source>
        <strain evidence="1 2">EGD-HP2</strain>
    </source>
</reference>
<proteinExistence type="predicted"/>
<dbReference type="EMBL" id="AVPH01000224">
    <property type="protein sequence ID" value="ERE07008.1"/>
    <property type="molecule type" value="Genomic_DNA"/>
</dbReference>
<keyword evidence="2" id="KW-1185">Reference proteome</keyword>
<sequence length="71" mass="7917">MSFHSFIATQIERFPPGEAAWRVAIDINRAADDDSSAALIVSAVLSTMAFFQASRVKPARFFHFRVNSQLT</sequence>
<name>A0ABN0N7K3_9NEIS</name>
<dbReference type="Proteomes" id="UP000016426">
    <property type="component" value="Unassembled WGS sequence"/>
</dbReference>
<evidence type="ECO:0000313" key="1">
    <source>
        <dbReference type="EMBL" id="ERE07008.1"/>
    </source>
</evidence>
<organism evidence="1 2">
    <name type="scientific">Pseudogulbenkiania ferrooxidans EGD-HP2</name>
    <dbReference type="NCBI Taxonomy" id="1388764"/>
    <lineage>
        <taxon>Bacteria</taxon>
        <taxon>Pseudomonadati</taxon>
        <taxon>Pseudomonadota</taxon>
        <taxon>Betaproteobacteria</taxon>
        <taxon>Neisseriales</taxon>
        <taxon>Chromobacteriaceae</taxon>
        <taxon>Pseudogulbenkiania</taxon>
    </lineage>
</organism>
<protein>
    <submittedName>
        <fullName evidence="1">Uncharacterized protein</fullName>
    </submittedName>
</protein>
<comment type="caution">
    <text evidence="1">The sequence shown here is derived from an EMBL/GenBank/DDBJ whole genome shotgun (WGS) entry which is preliminary data.</text>
</comment>
<evidence type="ECO:0000313" key="2">
    <source>
        <dbReference type="Proteomes" id="UP000016426"/>
    </source>
</evidence>
<gene>
    <name evidence="1" type="ORF">O166_07760</name>
</gene>
<accession>A0ABN0N7K3</accession>